<keyword evidence="1" id="KW-0479">Metal-binding</keyword>
<dbReference type="GO" id="GO:0046872">
    <property type="term" value="F:metal ion binding"/>
    <property type="evidence" value="ECO:0007669"/>
    <property type="project" value="UniProtKB-KW"/>
</dbReference>
<evidence type="ECO:0000256" key="2">
    <source>
        <dbReference type="ARBA" id="ARBA00022801"/>
    </source>
</evidence>
<evidence type="ECO:0000313" key="4">
    <source>
        <dbReference type="EMBL" id="MCW0523044.1"/>
    </source>
</evidence>
<dbReference type="PANTHER" id="PTHR43344">
    <property type="entry name" value="PHOSPHOSERINE PHOSPHATASE"/>
    <property type="match status" value="1"/>
</dbReference>
<organism evidence="4 5">
    <name type="scientific">Riemerella anatipestifer</name>
    <name type="common">Moraxella anatipestifer</name>
    <dbReference type="NCBI Taxonomy" id="34085"/>
    <lineage>
        <taxon>Bacteria</taxon>
        <taxon>Pseudomonadati</taxon>
        <taxon>Bacteroidota</taxon>
        <taxon>Flavobacteriia</taxon>
        <taxon>Flavobacteriales</taxon>
        <taxon>Weeksellaceae</taxon>
        <taxon>Riemerella</taxon>
    </lineage>
</organism>
<protein>
    <submittedName>
        <fullName evidence="4">HAD-IB family hydrolase</fullName>
    </submittedName>
</protein>
<reference evidence="4" key="1">
    <citation type="submission" date="2022-10" db="EMBL/GenBank/DDBJ databases">
        <title>Sifting through the core-genome to identify putative cross-protective antigens against Riemerella anatipestifer.</title>
        <authorList>
            <person name="Zheng X."/>
            <person name="Zhang W."/>
        </authorList>
    </citation>
    <scope>NUCLEOTIDE SEQUENCE</scope>
    <source>
        <strain evidence="4">ZWRA178</strain>
    </source>
</reference>
<gene>
    <name evidence="4" type="ORF">OKE68_01750</name>
</gene>
<dbReference type="InterPro" id="IPR050582">
    <property type="entry name" value="HAD-like_SerB"/>
</dbReference>
<dbReference type="Proteomes" id="UP001207440">
    <property type="component" value="Unassembled WGS sequence"/>
</dbReference>
<name>A0AAP3EVI7_RIEAN</name>
<keyword evidence="2 4" id="KW-0378">Hydrolase</keyword>
<dbReference type="Gene3D" id="3.40.50.1000">
    <property type="entry name" value="HAD superfamily/HAD-like"/>
    <property type="match status" value="1"/>
</dbReference>
<dbReference type="InterPro" id="IPR023214">
    <property type="entry name" value="HAD_sf"/>
</dbReference>
<dbReference type="AlphaFoldDB" id="A0AAP3EVI7"/>
<dbReference type="SUPFAM" id="SSF56784">
    <property type="entry name" value="HAD-like"/>
    <property type="match status" value="1"/>
</dbReference>
<evidence type="ECO:0000256" key="1">
    <source>
        <dbReference type="ARBA" id="ARBA00022723"/>
    </source>
</evidence>
<proteinExistence type="predicted"/>
<comment type="caution">
    <text evidence="4">The sequence shown here is derived from an EMBL/GenBank/DDBJ whole genome shotgun (WGS) entry which is preliminary data.</text>
</comment>
<sequence>MKKLYLFDFDGTLTTEDTLFLYLKFYNSSKYRIQFLRYIPLFILLKMKLLKAEKVKESFIASILAGESKERIEKKSKAFFEEYYPKLFRTNALEFIEKIDKEKTVAFIVTASLDIWVRPFAEHFGMGLLATEAEFKDGKFSGKFKTKNCNGEEKVKRIKQATEGLKYDKSIAFGDTAGDHAMLKWANEGLFQFFH</sequence>
<dbReference type="RefSeq" id="WP_064969970.1">
    <property type="nucleotide sequence ID" value="NZ_CP029760.1"/>
</dbReference>
<dbReference type="EMBL" id="JAOZYT010000006">
    <property type="protein sequence ID" value="MCW0523044.1"/>
    <property type="molecule type" value="Genomic_DNA"/>
</dbReference>
<dbReference type="InterPro" id="IPR036412">
    <property type="entry name" value="HAD-like_sf"/>
</dbReference>
<dbReference type="NCBIfam" id="TIGR01490">
    <property type="entry name" value="HAD-SF-IB-hyp1"/>
    <property type="match status" value="1"/>
</dbReference>
<dbReference type="Gene3D" id="1.20.1440.100">
    <property type="entry name" value="SG protein - dephosphorylation function"/>
    <property type="match status" value="1"/>
</dbReference>
<keyword evidence="3" id="KW-0460">Magnesium</keyword>
<evidence type="ECO:0000256" key="3">
    <source>
        <dbReference type="ARBA" id="ARBA00022842"/>
    </source>
</evidence>
<dbReference type="Pfam" id="PF12710">
    <property type="entry name" value="HAD"/>
    <property type="match status" value="1"/>
</dbReference>
<accession>A0AAP3EVI7</accession>
<evidence type="ECO:0000313" key="5">
    <source>
        <dbReference type="Proteomes" id="UP001207440"/>
    </source>
</evidence>
<dbReference type="GO" id="GO:0016787">
    <property type="term" value="F:hydrolase activity"/>
    <property type="evidence" value="ECO:0007669"/>
    <property type="project" value="UniProtKB-KW"/>
</dbReference>
<dbReference type="NCBIfam" id="TIGR01488">
    <property type="entry name" value="HAD-SF-IB"/>
    <property type="match status" value="1"/>
</dbReference>
<dbReference type="InterPro" id="IPR006385">
    <property type="entry name" value="HAD_hydro_SerB1"/>
</dbReference>
<dbReference type="PANTHER" id="PTHR43344:SF13">
    <property type="entry name" value="PHOSPHATASE RV3661-RELATED"/>
    <property type="match status" value="1"/>
</dbReference>